<dbReference type="Pfam" id="PF00903">
    <property type="entry name" value="Glyoxalase"/>
    <property type="match status" value="1"/>
</dbReference>
<keyword evidence="5" id="KW-1185">Reference proteome</keyword>
<dbReference type="Gene3D" id="1.10.3990.20">
    <property type="entry name" value="protein bp1543"/>
    <property type="match status" value="1"/>
</dbReference>
<feature type="signal peptide" evidence="2">
    <location>
        <begin position="1"/>
        <end position="27"/>
    </location>
</feature>
<keyword evidence="1" id="KW-1133">Transmembrane helix</keyword>
<dbReference type="EMBL" id="CAUJNA010000001">
    <property type="protein sequence ID" value="CAJ1369396.1"/>
    <property type="molecule type" value="Genomic_DNA"/>
</dbReference>
<dbReference type="Gene3D" id="3.10.180.10">
    <property type="entry name" value="2,3-Dihydroxybiphenyl 1,2-Dioxygenase, domain 1"/>
    <property type="match status" value="1"/>
</dbReference>
<feature type="chain" id="PRO_5041294536" description="VOC domain-containing protein" evidence="2">
    <location>
        <begin position="28"/>
        <end position="306"/>
    </location>
</feature>
<evidence type="ECO:0000256" key="2">
    <source>
        <dbReference type="SAM" id="SignalP"/>
    </source>
</evidence>
<keyword evidence="1" id="KW-0472">Membrane</keyword>
<protein>
    <recommendedName>
        <fullName evidence="3">VOC domain-containing protein</fullName>
    </recommendedName>
</protein>
<dbReference type="InterPro" id="IPR037523">
    <property type="entry name" value="VOC_core"/>
</dbReference>
<dbReference type="InterPro" id="IPR038268">
    <property type="entry name" value="RHH_sf"/>
</dbReference>
<dbReference type="AlphaFoldDB" id="A0AA36HIF5"/>
<accession>A0AA36HIF5</accession>
<dbReference type="Pfam" id="PF13467">
    <property type="entry name" value="RHH_4"/>
    <property type="match status" value="1"/>
</dbReference>
<dbReference type="PANTHER" id="PTHR10374">
    <property type="entry name" value="LACTOYLGLUTATHIONE LYASE GLYOXALASE I"/>
    <property type="match status" value="1"/>
</dbReference>
<dbReference type="PANTHER" id="PTHR10374:SF30">
    <property type="entry name" value="LACTOYLGLUTATHIONE LYASE"/>
    <property type="match status" value="1"/>
</dbReference>
<name>A0AA36HIF5_9DINO</name>
<organism evidence="4 5">
    <name type="scientific">Effrenium voratum</name>
    <dbReference type="NCBI Taxonomy" id="2562239"/>
    <lineage>
        <taxon>Eukaryota</taxon>
        <taxon>Sar</taxon>
        <taxon>Alveolata</taxon>
        <taxon>Dinophyceae</taxon>
        <taxon>Suessiales</taxon>
        <taxon>Symbiodiniaceae</taxon>
        <taxon>Effrenium</taxon>
    </lineage>
</organism>
<feature type="transmembrane region" description="Helical" evidence="1">
    <location>
        <begin position="37"/>
        <end position="59"/>
    </location>
</feature>
<evidence type="ECO:0000313" key="5">
    <source>
        <dbReference type="Proteomes" id="UP001178507"/>
    </source>
</evidence>
<sequence length="306" mass="33603">MKTRIHAAAGGLGFLMVLIFWTSTVISETFATGADVAVVKSAILMGMFILIPALIVAGGSGMAMGATRTDPLTMAKKRRMPVIAGNGLLILVPCAFFLEGRASAGQFDTVFYAVQDPERYASQTRSMRLNGQSTSIRLENTFWEIIDEIARRDNVSTPTFISTLHSESQQREDGLLAKAIHSMIRVLDEARSLTFYEKAFGLGVKDRLDFPEFTLVYLSNPESDFELELTVNKGQSAPYELGNGYGHLAVSVTDLAAEHARFEAEGLNPRKLVEFAPAGELVARFFFVADPDGYQIEVLERGGRFK</sequence>
<dbReference type="InterPro" id="IPR029068">
    <property type="entry name" value="Glyas_Bleomycin-R_OHBP_Dase"/>
</dbReference>
<reference evidence="4" key="1">
    <citation type="submission" date="2023-08" db="EMBL/GenBank/DDBJ databases">
        <authorList>
            <person name="Chen Y."/>
            <person name="Shah S."/>
            <person name="Dougan E. K."/>
            <person name="Thang M."/>
            <person name="Chan C."/>
        </authorList>
    </citation>
    <scope>NUCLEOTIDE SEQUENCE</scope>
</reference>
<evidence type="ECO:0000313" key="4">
    <source>
        <dbReference type="EMBL" id="CAJ1369396.1"/>
    </source>
</evidence>
<feature type="domain" description="VOC" evidence="3">
    <location>
        <begin position="178"/>
        <end position="301"/>
    </location>
</feature>
<gene>
    <name evidence="4" type="ORF">EVOR1521_LOCUS41</name>
</gene>
<dbReference type="InterPro" id="IPR027373">
    <property type="entry name" value="RHH_dom"/>
</dbReference>
<comment type="caution">
    <text evidence="4">The sequence shown here is derived from an EMBL/GenBank/DDBJ whole genome shotgun (WGS) entry which is preliminary data.</text>
</comment>
<dbReference type="PROSITE" id="PS51819">
    <property type="entry name" value="VOC"/>
    <property type="match status" value="1"/>
</dbReference>
<keyword evidence="2" id="KW-0732">Signal</keyword>
<evidence type="ECO:0000259" key="3">
    <source>
        <dbReference type="PROSITE" id="PS51819"/>
    </source>
</evidence>
<dbReference type="SUPFAM" id="SSF54593">
    <property type="entry name" value="Glyoxalase/Bleomycin resistance protein/Dihydroxybiphenyl dioxygenase"/>
    <property type="match status" value="1"/>
</dbReference>
<feature type="transmembrane region" description="Helical" evidence="1">
    <location>
        <begin position="80"/>
        <end position="98"/>
    </location>
</feature>
<dbReference type="Proteomes" id="UP001178507">
    <property type="component" value="Unassembled WGS sequence"/>
</dbReference>
<keyword evidence="1" id="KW-0812">Transmembrane</keyword>
<proteinExistence type="predicted"/>
<dbReference type="InterPro" id="IPR004360">
    <property type="entry name" value="Glyas_Fos-R_dOase_dom"/>
</dbReference>
<evidence type="ECO:0000256" key="1">
    <source>
        <dbReference type="SAM" id="Phobius"/>
    </source>
</evidence>